<protein>
    <submittedName>
        <fullName evidence="2">Uncharacterized protein</fullName>
    </submittedName>
</protein>
<organism evidence="2 3">
    <name type="scientific">Trichinella pseudospiralis</name>
    <name type="common">Parasitic roundworm</name>
    <dbReference type="NCBI Taxonomy" id="6337"/>
    <lineage>
        <taxon>Eukaryota</taxon>
        <taxon>Metazoa</taxon>
        <taxon>Ecdysozoa</taxon>
        <taxon>Nematoda</taxon>
        <taxon>Enoplea</taxon>
        <taxon>Dorylaimia</taxon>
        <taxon>Trichinellida</taxon>
        <taxon>Trichinellidae</taxon>
        <taxon>Trichinella</taxon>
    </lineage>
</organism>
<feature type="region of interest" description="Disordered" evidence="1">
    <location>
        <begin position="1"/>
        <end position="24"/>
    </location>
</feature>
<evidence type="ECO:0000313" key="2">
    <source>
        <dbReference type="EMBL" id="KRX93772.1"/>
    </source>
</evidence>
<dbReference type="Proteomes" id="UP000054815">
    <property type="component" value="Unassembled WGS sequence"/>
</dbReference>
<proteinExistence type="predicted"/>
<evidence type="ECO:0000313" key="3">
    <source>
        <dbReference type="Proteomes" id="UP000054815"/>
    </source>
</evidence>
<dbReference type="EMBL" id="JYDU01000083">
    <property type="protein sequence ID" value="KRX93772.1"/>
    <property type="molecule type" value="Genomic_DNA"/>
</dbReference>
<dbReference type="STRING" id="6337.A0A0V0Y148"/>
<reference evidence="2 3" key="1">
    <citation type="submission" date="2015-01" db="EMBL/GenBank/DDBJ databases">
        <title>Evolution of Trichinella species and genotypes.</title>
        <authorList>
            <person name="Korhonen P.K."/>
            <person name="Edoardo P."/>
            <person name="Giuseppe L.R."/>
            <person name="Gasser R.B."/>
        </authorList>
    </citation>
    <scope>NUCLEOTIDE SEQUENCE [LARGE SCALE GENOMIC DNA]</scope>
    <source>
        <strain evidence="2">ISS141</strain>
    </source>
</reference>
<gene>
    <name evidence="2" type="ORF">T4E_8175</name>
</gene>
<name>A0A0V0Y148_TRIPS</name>
<comment type="caution">
    <text evidence="2">The sequence shown here is derived from an EMBL/GenBank/DDBJ whole genome shotgun (WGS) entry which is preliminary data.</text>
</comment>
<evidence type="ECO:0000256" key="1">
    <source>
        <dbReference type="SAM" id="MobiDB-lite"/>
    </source>
</evidence>
<sequence>MWLNRTDQPGRLHNQKNAASGSGPEVMTAVISAYELAAQLPRCNLPKFDGDIAEFRVYRVHQRQDLPNAAKLANLRD</sequence>
<dbReference type="AlphaFoldDB" id="A0A0V0Y148"/>
<accession>A0A0V0Y148</accession>